<evidence type="ECO:0000313" key="2">
    <source>
        <dbReference type="EMBL" id="MCI95462.1"/>
    </source>
</evidence>
<feature type="compositionally biased region" description="Basic and acidic residues" evidence="1">
    <location>
        <begin position="1"/>
        <end position="36"/>
    </location>
</feature>
<reference evidence="2 3" key="1">
    <citation type="journal article" date="2018" name="Front. Plant Sci.">
        <title>Red Clover (Trifolium pratense) and Zigzag Clover (T. medium) - A Picture of Genomic Similarities and Differences.</title>
        <authorList>
            <person name="Dluhosova J."/>
            <person name="Istvanek J."/>
            <person name="Nedelnik J."/>
            <person name="Repkova J."/>
        </authorList>
    </citation>
    <scope>NUCLEOTIDE SEQUENCE [LARGE SCALE GENOMIC DNA]</scope>
    <source>
        <strain evidence="3">cv. 10/8</strain>
        <tissue evidence="2">Leaf</tissue>
    </source>
</reference>
<comment type="caution">
    <text evidence="2">The sequence shown here is derived from an EMBL/GenBank/DDBJ whole genome shotgun (WGS) entry which is preliminary data.</text>
</comment>
<evidence type="ECO:0000313" key="3">
    <source>
        <dbReference type="Proteomes" id="UP000265520"/>
    </source>
</evidence>
<evidence type="ECO:0000256" key="1">
    <source>
        <dbReference type="SAM" id="MobiDB-lite"/>
    </source>
</evidence>
<keyword evidence="3" id="KW-1185">Reference proteome</keyword>
<feature type="region of interest" description="Disordered" evidence="1">
    <location>
        <begin position="1"/>
        <end position="67"/>
    </location>
</feature>
<dbReference type="AlphaFoldDB" id="A0A392W6W6"/>
<organism evidence="2 3">
    <name type="scientific">Trifolium medium</name>
    <dbReference type="NCBI Taxonomy" id="97028"/>
    <lineage>
        <taxon>Eukaryota</taxon>
        <taxon>Viridiplantae</taxon>
        <taxon>Streptophyta</taxon>
        <taxon>Embryophyta</taxon>
        <taxon>Tracheophyta</taxon>
        <taxon>Spermatophyta</taxon>
        <taxon>Magnoliopsida</taxon>
        <taxon>eudicotyledons</taxon>
        <taxon>Gunneridae</taxon>
        <taxon>Pentapetalae</taxon>
        <taxon>rosids</taxon>
        <taxon>fabids</taxon>
        <taxon>Fabales</taxon>
        <taxon>Fabaceae</taxon>
        <taxon>Papilionoideae</taxon>
        <taxon>50 kb inversion clade</taxon>
        <taxon>NPAAA clade</taxon>
        <taxon>Hologalegina</taxon>
        <taxon>IRL clade</taxon>
        <taxon>Trifolieae</taxon>
        <taxon>Trifolium</taxon>
    </lineage>
</organism>
<feature type="compositionally biased region" description="Acidic residues" evidence="1">
    <location>
        <begin position="37"/>
        <end position="49"/>
    </location>
</feature>
<accession>A0A392W6W6</accession>
<sequence>SPRREKTAKLREERGGQRRRQVEPQVEEAKADRDADMDVGDEEEAEGDDGGMSVDATEWVFPGPEPV</sequence>
<feature type="non-terminal residue" evidence="2">
    <location>
        <position position="67"/>
    </location>
</feature>
<feature type="non-terminal residue" evidence="2">
    <location>
        <position position="1"/>
    </location>
</feature>
<proteinExistence type="predicted"/>
<dbReference type="EMBL" id="LXQA011387476">
    <property type="protein sequence ID" value="MCI95462.1"/>
    <property type="molecule type" value="Genomic_DNA"/>
</dbReference>
<dbReference type="Proteomes" id="UP000265520">
    <property type="component" value="Unassembled WGS sequence"/>
</dbReference>
<name>A0A392W6W6_9FABA</name>
<protein>
    <submittedName>
        <fullName evidence="2">Uncharacterized protein</fullName>
    </submittedName>
</protein>